<evidence type="ECO:0000313" key="1">
    <source>
        <dbReference type="EMBL" id="KAK8965476.1"/>
    </source>
</evidence>
<organism evidence="1 2">
    <name type="scientific">Platanthera guangdongensis</name>
    <dbReference type="NCBI Taxonomy" id="2320717"/>
    <lineage>
        <taxon>Eukaryota</taxon>
        <taxon>Viridiplantae</taxon>
        <taxon>Streptophyta</taxon>
        <taxon>Embryophyta</taxon>
        <taxon>Tracheophyta</taxon>
        <taxon>Spermatophyta</taxon>
        <taxon>Magnoliopsida</taxon>
        <taxon>Liliopsida</taxon>
        <taxon>Asparagales</taxon>
        <taxon>Orchidaceae</taxon>
        <taxon>Orchidoideae</taxon>
        <taxon>Orchideae</taxon>
        <taxon>Orchidinae</taxon>
        <taxon>Platanthera</taxon>
    </lineage>
</organism>
<sequence>MENCLGKAFVVCEDYSPPEGFNPKDLYRLLEKVGSPCGSDDLGKQPPFDLFLMSHYFRTSSSYRPLTQWR</sequence>
<evidence type="ECO:0000313" key="2">
    <source>
        <dbReference type="Proteomes" id="UP001412067"/>
    </source>
</evidence>
<protein>
    <submittedName>
        <fullName evidence="1">Uncharacterized protein</fullName>
    </submittedName>
</protein>
<comment type="caution">
    <text evidence="1">The sequence shown here is derived from an EMBL/GenBank/DDBJ whole genome shotgun (WGS) entry which is preliminary data.</text>
</comment>
<dbReference type="EMBL" id="JBBWWR010000006">
    <property type="protein sequence ID" value="KAK8965476.1"/>
    <property type="molecule type" value="Genomic_DNA"/>
</dbReference>
<keyword evidence="2" id="KW-1185">Reference proteome</keyword>
<proteinExistence type="predicted"/>
<reference evidence="1 2" key="1">
    <citation type="journal article" date="2022" name="Nat. Plants">
        <title>Genomes of leafy and leafless Platanthera orchids illuminate the evolution of mycoheterotrophy.</title>
        <authorList>
            <person name="Li M.H."/>
            <person name="Liu K.W."/>
            <person name="Li Z."/>
            <person name="Lu H.C."/>
            <person name="Ye Q.L."/>
            <person name="Zhang D."/>
            <person name="Wang J.Y."/>
            <person name="Li Y.F."/>
            <person name="Zhong Z.M."/>
            <person name="Liu X."/>
            <person name="Yu X."/>
            <person name="Liu D.K."/>
            <person name="Tu X.D."/>
            <person name="Liu B."/>
            <person name="Hao Y."/>
            <person name="Liao X.Y."/>
            <person name="Jiang Y.T."/>
            <person name="Sun W.H."/>
            <person name="Chen J."/>
            <person name="Chen Y.Q."/>
            <person name="Ai Y."/>
            <person name="Zhai J.W."/>
            <person name="Wu S.S."/>
            <person name="Zhou Z."/>
            <person name="Hsiao Y.Y."/>
            <person name="Wu W.L."/>
            <person name="Chen Y.Y."/>
            <person name="Lin Y.F."/>
            <person name="Hsu J.L."/>
            <person name="Li C.Y."/>
            <person name="Wang Z.W."/>
            <person name="Zhao X."/>
            <person name="Zhong W.Y."/>
            <person name="Ma X.K."/>
            <person name="Ma L."/>
            <person name="Huang J."/>
            <person name="Chen G.Z."/>
            <person name="Huang M.Z."/>
            <person name="Huang L."/>
            <person name="Peng D.H."/>
            <person name="Luo Y.B."/>
            <person name="Zou S.Q."/>
            <person name="Chen S.P."/>
            <person name="Lan S."/>
            <person name="Tsai W.C."/>
            <person name="Van de Peer Y."/>
            <person name="Liu Z.J."/>
        </authorList>
    </citation>
    <scope>NUCLEOTIDE SEQUENCE [LARGE SCALE GENOMIC DNA]</scope>
    <source>
        <strain evidence="1">Lor288</strain>
    </source>
</reference>
<gene>
    <name evidence="1" type="ORF">KSP40_PGU013812</name>
</gene>
<accession>A0ABR2MN42</accession>
<dbReference type="Proteomes" id="UP001412067">
    <property type="component" value="Unassembled WGS sequence"/>
</dbReference>
<name>A0ABR2MN42_9ASPA</name>